<feature type="transmembrane region" description="Helical" evidence="1">
    <location>
        <begin position="16"/>
        <end position="35"/>
    </location>
</feature>
<dbReference type="Pfam" id="PF12860">
    <property type="entry name" value="PAS_7"/>
    <property type="match status" value="1"/>
</dbReference>
<dbReference type="GO" id="GO:0003824">
    <property type="term" value="F:catalytic activity"/>
    <property type="evidence" value="ECO:0007669"/>
    <property type="project" value="UniProtKB-ARBA"/>
</dbReference>
<dbReference type="NCBIfam" id="TIGR00254">
    <property type="entry name" value="GGDEF"/>
    <property type="match status" value="1"/>
</dbReference>
<dbReference type="RefSeq" id="WP_122400289.1">
    <property type="nucleotide sequence ID" value="NZ_LS398110.1"/>
</dbReference>
<dbReference type="Pfam" id="PF03707">
    <property type="entry name" value="MHYT"/>
    <property type="match status" value="2"/>
</dbReference>
<dbReference type="KEGG" id="bvz:BRAD3257_0245"/>
<dbReference type="SUPFAM" id="SSF55785">
    <property type="entry name" value="PYP-like sensor domain (PAS domain)"/>
    <property type="match status" value="1"/>
</dbReference>
<dbReference type="PROSITE" id="PS50887">
    <property type="entry name" value="GGDEF"/>
    <property type="match status" value="1"/>
</dbReference>
<dbReference type="InterPro" id="IPR000160">
    <property type="entry name" value="GGDEF_dom"/>
</dbReference>
<dbReference type="SMART" id="SM00267">
    <property type="entry name" value="GGDEF"/>
    <property type="match status" value="1"/>
</dbReference>
<feature type="transmembrane region" description="Helical" evidence="1">
    <location>
        <begin position="78"/>
        <end position="103"/>
    </location>
</feature>
<feature type="transmembrane region" description="Helical" evidence="1">
    <location>
        <begin position="110"/>
        <end position="134"/>
    </location>
</feature>
<keyword evidence="1" id="KW-0812">Transmembrane</keyword>
<evidence type="ECO:0000313" key="5">
    <source>
        <dbReference type="EMBL" id="SPP91417.1"/>
    </source>
</evidence>
<dbReference type="PROSITE" id="PS50924">
    <property type="entry name" value="MHYT"/>
    <property type="match status" value="1"/>
</dbReference>
<evidence type="ECO:0000313" key="6">
    <source>
        <dbReference type="Proteomes" id="UP000246085"/>
    </source>
</evidence>
<feature type="domain" description="EAL" evidence="2">
    <location>
        <begin position="575"/>
        <end position="826"/>
    </location>
</feature>
<dbReference type="Pfam" id="PF00990">
    <property type="entry name" value="GGDEF"/>
    <property type="match status" value="1"/>
</dbReference>
<keyword evidence="1" id="KW-0472">Membrane</keyword>
<gene>
    <name evidence="5" type="ORF">BRAD3257_0245</name>
</gene>
<evidence type="ECO:0000256" key="1">
    <source>
        <dbReference type="PROSITE-ProRule" id="PRU00244"/>
    </source>
</evidence>
<reference evidence="5 6" key="1">
    <citation type="submission" date="2018-03" db="EMBL/GenBank/DDBJ databases">
        <authorList>
            <person name="Gully D."/>
        </authorList>
    </citation>
    <scope>NUCLEOTIDE SEQUENCE [LARGE SCALE GENOMIC DNA]</scope>
    <source>
        <strain evidence="5">ORS3257</strain>
    </source>
</reference>
<feature type="domain" description="MHYT" evidence="4">
    <location>
        <begin position="12"/>
        <end position="199"/>
    </location>
</feature>
<dbReference type="FunFam" id="3.30.70.270:FF:000001">
    <property type="entry name" value="Diguanylate cyclase domain protein"/>
    <property type="match status" value="1"/>
</dbReference>
<protein>
    <recommendedName>
        <fullName evidence="7">EAL domain-containing protein</fullName>
    </recommendedName>
</protein>
<evidence type="ECO:0000259" key="2">
    <source>
        <dbReference type="PROSITE" id="PS50883"/>
    </source>
</evidence>
<dbReference type="CDD" id="cd01948">
    <property type="entry name" value="EAL"/>
    <property type="match status" value="1"/>
</dbReference>
<keyword evidence="1" id="KW-1133">Transmembrane helix</keyword>
<dbReference type="Pfam" id="PF00563">
    <property type="entry name" value="EAL"/>
    <property type="match status" value="1"/>
</dbReference>
<feature type="transmembrane region" description="Helical" evidence="1">
    <location>
        <begin position="47"/>
        <end position="72"/>
    </location>
</feature>
<dbReference type="InterPro" id="IPR029787">
    <property type="entry name" value="Nucleotide_cyclase"/>
</dbReference>
<dbReference type="Gene3D" id="3.30.70.270">
    <property type="match status" value="1"/>
</dbReference>
<dbReference type="AlphaFoldDB" id="A0A2U3PQJ3"/>
<dbReference type="PANTHER" id="PTHR44757">
    <property type="entry name" value="DIGUANYLATE CYCLASE DGCP"/>
    <property type="match status" value="1"/>
</dbReference>
<evidence type="ECO:0000259" key="3">
    <source>
        <dbReference type="PROSITE" id="PS50887"/>
    </source>
</evidence>
<evidence type="ECO:0008006" key="7">
    <source>
        <dbReference type="Google" id="ProtNLM"/>
    </source>
</evidence>
<dbReference type="CDD" id="cd01949">
    <property type="entry name" value="GGDEF"/>
    <property type="match status" value="1"/>
</dbReference>
<name>A0A2U3PQJ3_9BRAD</name>
<sequence>MFRVFSCLTAEHDLRLVVLAGLVCFVASIVAANIFHRAIATRARTRWIWIAIAGAAIGYGIWATHFVAMLAYEPGVTTGYGLVLTAFSLAAAMVLTSVGFGVAVGTSGRWGAMAGGVIIGGGIASMHYLGMWALEVPGRVAWSVDLVIVSIILGMCLGYAALAVALTYQDYRGTLGAAVLLTLAIVSHHFTAMGAVQITPDPTLATDKLSLSPGFLALAIAGVALSVLGMSLIGVLADRRLASRTARFEEIISQLSLARQQLEDSQLELQEQTLRLDTAINHMVEGLCMFDAEKRLVVCNERYARLYQLPPELLRTGTSHTDIIRHRIAKGILKGDSSECAAEQFISKLAALPFDAVSSRIDEFADGRLIRVTRQPMAGGGWVATHLDVTEQRRSEAKITHMAQHDALTDLPNRVLLRERMEHAIAVTRNGGLDLAVLMLDLDRFKEVNDTLGHPAGDALLRAVSARLRECVTETALIARLGGDEFAVIDYVTNPAVEAAALAENIRKALCEPFDLGDHRVTVGTSIGIAIAPRDGNDSDVILKSADLALYSAKSGGRGAYRFFEPEFDELMHARRNLERDMRDALVGRQFELHYQPFVSAATGETCGFEALLRWHHPQRGLVLPGEFIPLAEETGLIVPLGEWVLRTACAEAATWPTSVRIAVNLSPAQFRSKELVPVIVGALASSGLAPHRLELEVTETVIMHDCEAVFAVLAQLRELGVQIALDDFGTGYSSLSFLQRFPFDKVKIDRSFVDELSGVRAEARHLARAVGRFAVSLGKTTTAEGVETKEQLDILREEGCIETQGYYFSRPMPASDIARMLRRDEAAVRAA</sequence>
<dbReference type="InterPro" id="IPR043128">
    <property type="entry name" value="Rev_trsase/Diguanyl_cyclase"/>
</dbReference>
<dbReference type="SMART" id="SM00052">
    <property type="entry name" value="EAL"/>
    <property type="match status" value="1"/>
</dbReference>
<feature type="transmembrane region" description="Helical" evidence="1">
    <location>
        <begin position="215"/>
        <end position="237"/>
    </location>
</feature>
<organism evidence="5 6">
    <name type="scientific">Bradyrhizobium vignae</name>
    <dbReference type="NCBI Taxonomy" id="1549949"/>
    <lineage>
        <taxon>Bacteria</taxon>
        <taxon>Pseudomonadati</taxon>
        <taxon>Pseudomonadota</taxon>
        <taxon>Alphaproteobacteria</taxon>
        <taxon>Hyphomicrobiales</taxon>
        <taxon>Nitrobacteraceae</taxon>
        <taxon>Bradyrhizobium</taxon>
    </lineage>
</organism>
<dbReference type="Proteomes" id="UP000246085">
    <property type="component" value="Chromosome BRAD3257"/>
</dbReference>
<dbReference type="InterPro" id="IPR035965">
    <property type="entry name" value="PAS-like_dom_sf"/>
</dbReference>
<accession>A0A2U3PQJ3</accession>
<dbReference type="SUPFAM" id="SSF141868">
    <property type="entry name" value="EAL domain-like"/>
    <property type="match status" value="1"/>
</dbReference>
<dbReference type="InterPro" id="IPR001633">
    <property type="entry name" value="EAL_dom"/>
</dbReference>
<dbReference type="InterPro" id="IPR005330">
    <property type="entry name" value="MHYT_dom"/>
</dbReference>
<feature type="transmembrane region" description="Helical" evidence="1">
    <location>
        <begin position="146"/>
        <end position="168"/>
    </location>
</feature>
<dbReference type="PROSITE" id="PS50883">
    <property type="entry name" value="EAL"/>
    <property type="match status" value="1"/>
</dbReference>
<dbReference type="EMBL" id="LS398110">
    <property type="protein sequence ID" value="SPP91417.1"/>
    <property type="molecule type" value="Genomic_DNA"/>
</dbReference>
<dbReference type="PANTHER" id="PTHR44757:SF2">
    <property type="entry name" value="BIOFILM ARCHITECTURE MAINTENANCE PROTEIN MBAA"/>
    <property type="match status" value="1"/>
</dbReference>
<evidence type="ECO:0000259" key="4">
    <source>
        <dbReference type="PROSITE" id="PS50924"/>
    </source>
</evidence>
<dbReference type="Gene3D" id="3.30.450.20">
    <property type="entry name" value="PAS domain"/>
    <property type="match status" value="1"/>
</dbReference>
<feature type="domain" description="GGDEF" evidence="3">
    <location>
        <begin position="433"/>
        <end position="566"/>
    </location>
</feature>
<proteinExistence type="predicted"/>
<dbReference type="SUPFAM" id="SSF55073">
    <property type="entry name" value="Nucleotide cyclase"/>
    <property type="match status" value="1"/>
</dbReference>
<dbReference type="InterPro" id="IPR035919">
    <property type="entry name" value="EAL_sf"/>
</dbReference>
<dbReference type="GO" id="GO:0016020">
    <property type="term" value="C:membrane"/>
    <property type="evidence" value="ECO:0007669"/>
    <property type="project" value="UniProtKB-UniRule"/>
</dbReference>
<dbReference type="Gene3D" id="3.20.20.450">
    <property type="entry name" value="EAL domain"/>
    <property type="match status" value="1"/>
</dbReference>
<feature type="transmembrane region" description="Helical" evidence="1">
    <location>
        <begin position="175"/>
        <end position="195"/>
    </location>
</feature>
<dbReference type="InterPro" id="IPR052155">
    <property type="entry name" value="Biofilm_reg_signaling"/>
</dbReference>